<accession>A0ABQ2B323</accession>
<comment type="caution">
    <text evidence="2">The sequence shown here is derived from an EMBL/GenBank/DDBJ whole genome shotgun (WGS) entry which is preliminary data.</text>
</comment>
<name>A0ABQ2B323_9MICC</name>
<feature type="transmembrane region" description="Helical" evidence="1">
    <location>
        <begin position="32"/>
        <end position="53"/>
    </location>
</feature>
<keyword evidence="1" id="KW-0812">Transmembrane</keyword>
<feature type="transmembrane region" description="Helical" evidence="1">
    <location>
        <begin position="6"/>
        <end position="25"/>
    </location>
</feature>
<feature type="transmembrane region" description="Helical" evidence="1">
    <location>
        <begin position="92"/>
        <end position="109"/>
    </location>
</feature>
<evidence type="ECO:0000256" key="1">
    <source>
        <dbReference type="SAM" id="Phobius"/>
    </source>
</evidence>
<evidence type="ECO:0000313" key="3">
    <source>
        <dbReference type="Proteomes" id="UP000643279"/>
    </source>
</evidence>
<dbReference type="Proteomes" id="UP000643279">
    <property type="component" value="Unassembled WGS sequence"/>
</dbReference>
<keyword evidence="1" id="KW-0472">Membrane</keyword>
<sequence length="110" mass="10949">MISPVLIVLSAVLSGGVVFAAARLVRWPPRPALLAGAGAAVLVVLWRLLANALGLNDDFLPAVSAGDAGCLIAGGLPPAIVTMTNPGLRHRAVPAGAGALAAFVINVVIL</sequence>
<evidence type="ECO:0000313" key="2">
    <source>
        <dbReference type="EMBL" id="GGI02899.1"/>
    </source>
</evidence>
<dbReference type="RefSeq" id="WP_188573778.1">
    <property type="nucleotide sequence ID" value="NZ_BMFW01000054.1"/>
</dbReference>
<feature type="transmembrane region" description="Helical" evidence="1">
    <location>
        <begin position="59"/>
        <end position="80"/>
    </location>
</feature>
<reference evidence="3" key="1">
    <citation type="journal article" date="2019" name="Int. J. Syst. Evol. Microbiol.">
        <title>The Global Catalogue of Microorganisms (GCM) 10K type strain sequencing project: providing services to taxonomists for standard genome sequencing and annotation.</title>
        <authorList>
            <consortium name="The Broad Institute Genomics Platform"/>
            <consortium name="The Broad Institute Genome Sequencing Center for Infectious Disease"/>
            <person name="Wu L."/>
            <person name="Ma J."/>
        </authorList>
    </citation>
    <scope>NUCLEOTIDE SEQUENCE [LARGE SCALE GENOMIC DNA]</scope>
    <source>
        <strain evidence="3">CGMCC 1.12778</strain>
    </source>
</reference>
<keyword evidence="3" id="KW-1185">Reference proteome</keyword>
<proteinExistence type="predicted"/>
<gene>
    <name evidence="2" type="ORF">GCM10007170_45670</name>
</gene>
<keyword evidence="1" id="KW-1133">Transmembrane helix</keyword>
<organism evidence="2 3">
    <name type="scientific">Arthrobacter liuii</name>
    <dbReference type="NCBI Taxonomy" id="1476996"/>
    <lineage>
        <taxon>Bacteria</taxon>
        <taxon>Bacillati</taxon>
        <taxon>Actinomycetota</taxon>
        <taxon>Actinomycetes</taxon>
        <taxon>Micrococcales</taxon>
        <taxon>Micrococcaceae</taxon>
        <taxon>Arthrobacter</taxon>
    </lineage>
</organism>
<protein>
    <submittedName>
        <fullName evidence="2">Uncharacterized protein</fullName>
    </submittedName>
</protein>
<dbReference type="EMBL" id="BMFW01000054">
    <property type="protein sequence ID" value="GGI02899.1"/>
    <property type="molecule type" value="Genomic_DNA"/>
</dbReference>